<dbReference type="Proteomes" id="UP000747542">
    <property type="component" value="Unassembled WGS sequence"/>
</dbReference>
<feature type="domain" description="J" evidence="2">
    <location>
        <begin position="1"/>
        <end position="49"/>
    </location>
</feature>
<evidence type="ECO:0000313" key="4">
    <source>
        <dbReference type="Proteomes" id="UP000747542"/>
    </source>
</evidence>
<feature type="non-terminal residue" evidence="3">
    <location>
        <position position="1"/>
    </location>
</feature>
<feature type="non-terminal residue" evidence="3">
    <location>
        <position position="192"/>
    </location>
</feature>
<evidence type="ECO:0000256" key="1">
    <source>
        <dbReference type="SAM" id="MobiDB-lite"/>
    </source>
</evidence>
<evidence type="ECO:0000313" key="3">
    <source>
        <dbReference type="EMBL" id="KAG7160066.1"/>
    </source>
</evidence>
<dbReference type="PROSITE" id="PS50076">
    <property type="entry name" value="DNAJ_2"/>
    <property type="match status" value="1"/>
</dbReference>
<organism evidence="3 4">
    <name type="scientific">Homarus americanus</name>
    <name type="common">American lobster</name>
    <dbReference type="NCBI Taxonomy" id="6706"/>
    <lineage>
        <taxon>Eukaryota</taxon>
        <taxon>Metazoa</taxon>
        <taxon>Ecdysozoa</taxon>
        <taxon>Arthropoda</taxon>
        <taxon>Crustacea</taxon>
        <taxon>Multicrustacea</taxon>
        <taxon>Malacostraca</taxon>
        <taxon>Eumalacostraca</taxon>
        <taxon>Eucarida</taxon>
        <taxon>Decapoda</taxon>
        <taxon>Pleocyemata</taxon>
        <taxon>Astacidea</taxon>
        <taxon>Nephropoidea</taxon>
        <taxon>Nephropidae</taxon>
        <taxon>Homarus</taxon>
    </lineage>
</organism>
<feature type="region of interest" description="Disordered" evidence="1">
    <location>
        <begin position="51"/>
        <end position="71"/>
    </location>
</feature>
<keyword evidence="4" id="KW-1185">Reference proteome</keyword>
<feature type="compositionally biased region" description="Basic and acidic residues" evidence="1">
    <location>
        <begin position="59"/>
        <end position="71"/>
    </location>
</feature>
<dbReference type="GO" id="GO:0005737">
    <property type="term" value="C:cytoplasm"/>
    <property type="evidence" value="ECO:0007669"/>
    <property type="project" value="TreeGrafter"/>
</dbReference>
<sequence>LGVTRDSTLTEIRQEYLRLARQCHPDKNPDDPKATKISKSYTLCNVHWSQSPCDSRPGVGEKKSKQNHTFQHESRGTVNLWLHSSSESYPAPDSNTGFYTVFRKLVQDIAYWEMKCKENTGNLPPPSSERSDTPLQDVKGFYNYWPNFSTKLYVQSNDQQDWVLIPNKTPLKKQLFRPFNETEKQFIMDVRS</sequence>
<gene>
    <name evidence="3" type="primary">Dnajc21-L5</name>
    <name evidence="3" type="ORF">Hamer_G027487</name>
</gene>
<dbReference type="PANTHER" id="PTHR44029">
    <property type="entry name" value="DNAJ HOMOLOG SUBFAMILY C MEMBER 21"/>
    <property type="match status" value="1"/>
</dbReference>
<dbReference type="EMBL" id="JAHLQT010031675">
    <property type="protein sequence ID" value="KAG7160066.1"/>
    <property type="molecule type" value="Genomic_DNA"/>
</dbReference>
<dbReference type="InterPro" id="IPR051964">
    <property type="entry name" value="Chaperone_stress_response"/>
</dbReference>
<dbReference type="Pfam" id="PF00226">
    <property type="entry name" value="DnaJ"/>
    <property type="match status" value="1"/>
</dbReference>
<evidence type="ECO:0000259" key="2">
    <source>
        <dbReference type="PROSITE" id="PS50076"/>
    </source>
</evidence>
<dbReference type="SMART" id="SM00271">
    <property type="entry name" value="DnaJ"/>
    <property type="match status" value="1"/>
</dbReference>
<dbReference type="SUPFAM" id="SSF46565">
    <property type="entry name" value="Chaperone J-domain"/>
    <property type="match status" value="1"/>
</dbReference>
<dbReference type="InterPro" id="IPR001623">
    <property type="entry name" value="DnaJ_domain"/>
</dbReference>
<name>A0A8J5JM23_HOMAM</name>
<accession>A0A8J5JM23</accession>
<proteinExistence type="predicted"/>
<protein>
    <submittedName>
        <fullName evidence="3">DnaJ subfamily C member 21-like 5</fullName>
    </submittedName>
</protein>
<dbReference type="PANTHER" id="PTHR44029:SF1">
    <property type="entry name" value="DNAJ HOMOLOG SUBFAMILY C MEMBER 21"/>
    <property type="match status" value="1"/>
</dbReference>
<dbReference type="CDD" id="cd06257">
    <property type="entry name" value="DnaJ"/>
    <property type="match status" value="1"/>
</dbReference>
<comment type="caution">
    <text evidence="3">The sequence shown here is derived from an EMBL/GenBank/DDBJ whole genome shotgun (WGS) entry which is preliminary data.</text>
</comment>
<dbReference type="Gene3D" id="1.10.287.110">
    <property type="entry name" value="DnaJ domain"/>
    <property type="match status" value="1"/>
</dbReference>
<dbReference type="InterPro" id="IPR036869">
    <property type="entry name" value="J_dom_sf"/>
</dbReference>
<reference evidence="3" key="1">
    <citation type="journal article" date="2021" name="Sci. Adv.">
        <title>The American lobster genome reveals insights on longevity, neural, and immune adaptations.</title>
        <authorList>
            <person name="Polinski J.M."/>
            <person name="Zimin A.V."/>
            <person name="Clark K.F."/>
            <person name="Kohn A.B."/>
            <person name="Sadowski N."/>
            <person name="Timp W."/>
            <person name="Ptitsyn A."/>
            <person name="Khanna P."/>
            <person name="Romanova D.Y."/>
            <person name="Williams P."/>
            <person name="Greenwood S.J."/>
            <person name="Moroz L.L."/>
            <person name="Walt D.R."/>
            <person name="Bodnar A.G."/>
        </authorList>
    </citation>
    <scope>NUCLEOTIDE SEQUENCE</scope>
    <source>
        <strain evidence="3">GMGI-L3</strain>
    </source>
</reference>
<dbReference type="AlphaFoldDB" id="A0A8J5JM23"/>